<sequence>MVPLHVIKEEPLNPKNPTLYLQNLNERIKIPDLKNAIYQLFSNYGEVVEVHAKRNIRMRGQAFVIYREQEEADTALQTLRGFMFFGKPLRVNYSKKESDVTAKMRGTFEEGEKAKREQRRVQELKLKSIKQKKKLIDKLLKMRQDSEDMPLGKRGGSSRMGIINEQVSNSKLMVDGLTPGTVTQMLQSLFEGHPGYKDINHVVQKNVAFIDFDTDDFAGAAMARMNGFTFQDGSGEKVTLRISFAKK</sequence>
<dbReference type="InterPro" id="IPR012677">
    <property type="entry name" value="Nucleotide-bd_a/b_plait_sf"/>
</dbReference>
<name>A0A8J8NKV0_HALGN</name>
<evidence type="ECO:0000259" key="3">
    <source>
        <dbReference type="PROSITE" id="PS50102"/>
    </source>
</evidence>
<dbReference type="Gene3D" id="3.30.70.330">
    <property type="match status" value="2"/>
</dbReference>
<evidence type="ECO:0000313" key="5">
    <source>
        <dbReference type="Proteomes" id="UP000785679"/>
    </source>
</evidence>
<dbReference type="Proteomes" id="UP000785679">
    <property type="component" value="Unassembled WGS sequence"/>
</dbReference>
<dbReference type="OrthoDB" id="277802at2759"/>
<dbReference type="GO" id="GO:0003723">
    <property type="term" value="F:RNA binding"/>
    <property type="evidence" value="ECO:0007669"/>
    <property type="project" value="UniProtKB-UniRule"/>
</dbReference>
<evidence type="ECO:0000313" key="4">
    <source>
        <dbReference type="EMBL" id="TNV76977.1"/>
    </source>
</evidence>
<reference evidence="4" key="1">
    <citation type="submission" date="2019-06" db="EMBL/GenBank/DDBJ databases">
        <authorList>
            <person name="Zheng W."/>
        </authorList>
    </citation>
    <scope>NUCLEOTIDE SEQUENCE</scope>
    <source>
        <strain evidence="4">QDHG01</strain>
    </source>
</reference>
<feature type="domain" description="RRM" evidence="3">
    <location>
        <begin position="170"/>
        <end position="247"/>
    </location>
</feature>
<evidence type="ECO:0000256" key="1">
    <source>
        <dbReference type="ARBA" id="ARBA00022884"/>
    </source>
</evidence>
<gene>
    <name evidence="4" type="ORF">FGO68_gene1951</name>
</gene>
<dbReference type="InterPro" id="IPR035979">
    <property type="entry name" value="RBD_domain_sf"/>
</dbReference>
<dbReference type="AlphaFoldDB" id="A0A8J8NKV0"/>
<dbReference type="FunFam" id="3.30.70.330:FF:000039">
    <property type="entry name" value="U1 small nuclear ribonucleoprotein A"/>
    <property type="match status" value="1"/>
</dbReference>
<dbReference type="Pfam" id="PF00076">
    <property type="entry name" value="RRM_1"/>
    <property type="match status" value="2"/>
</dbReference>
<dbReference type="PROSITE" id="PS50102">
    <property type="entry name" value="RRM"/>
    <property type="match status" value="2"/>
</dbReference>
<proteinExistence type="predicted"/>
<organism evidence="4 5">
    <name type="scientific">Halteria grandinella</name>
    <dbReference type="NCBI Taxonomy" id="5974"/>
    <lineage>
        <taxon>Eukaryota</taxon>
        <taxon>Sar</taxon>
        <taxon>Alveolata</taxon>
        <taxon>Ciliophora</taxon>
        <taxon>Intramacronucleata</taxon>
        <taxon>Spirotrichea</taxon>
        <taxon>Stichotrichia</taxon>
        <taxon>Sporadotrichida</taxon>
        <taxon>Halteriidae</taxon>
        <taxon>Halteria</taxon>
    </lineage>
</organism>
<dbReference type="SMART" id="SM00360">
    <property type="entry name" value="RRM"/>
    <property type="match status" value="2"/>
</dbReference>
<dbReference type="SUPFAM" id="SSF54928">
    <property type="entry name" value="RNA-binding domain, RBD"/>
    <property type="match status" value="1"/>
</dbReference>
<protein>
    <recommendedName>
        <fullName evidence="3">RRM domain-containing protein</fullName>
    </recommendedName>
</protein>
<feature type="domain" description="RRM" evidence="3">
    <location>
        <begin position="17"/>
        <end position="96"/>
    </location>
</feature>
<accession>A0A8J8NKV0</accession>
<dbReference type="CDD" id="cd12246">
    <property type="entry name" value="RRM1_U1A_like"/>
    <property type="match status" value="1"/>
</dbReference>
<dbReference type="EMBL" id="RRYP01012644">
    <property type="protein sequence ID" value="TNV76977.1"/>
    <property type="molecule type" value="Genomic_DNA"/>
</dbReference>
<comment type="caution">
    <text evidence="4">The sequence shown here is derived from an EMBL/GenBank/DDBJ whole genome shotgun (WGS) entry which is preliminary data.</text>
</comment>
<dbReference type="PANTHER" id="PTHR10501">
    <property type="entry name" value="U1 SMALL NUCLEAR RIBONUCLEOPROTEIN A/U2 SMALL NUCLEAR RIBONUCLEOPROTEIN B"/>
    <property type="match status" value="1"/>
</dbReference>
<evidence type="ECO:0000256" key="2">
    <source>
        <dbReference type="PROSITE-ProRule" id="PRU00176"/>
    </source>
</evidence>
<keyword evidence="1 2" id="KW-0694">RNA-binding</keyword>
<dbReference type="InterPro" id="IPR000504">
    <property type="entry name" value="RRM_dom"/>
</dbReference>
<keyword evidence="5" id="KW-1185">Reference proteome</keyword>